<proteinExistence type="predicted"/>
<protein>
    <submittedName>
        <fullName evidence="1">CLUMA_CG004687, isoform A</fullName>
    </submittedName>
</protein>
<dbReference type="Proteomes" id="UP000183832">
    <property type="component" value="Unassembled WGS sequence"/>
</dbReference>
<evidence type="ECO:0000313" key="2">
    <source>
        <dbReference type="Proteomes" id="UP000183832"/>
    </source>
</evidence>
<dbReference type="AlphaFoldDB" id="A0A1J1HSG8"/>
<name>A0A1J1HSG8_9DIPT</name>
<organism evidence="1 2">
    <name type="scientific">Clunio marinus</name>
    <dbReference type="NCBI Taxonomy" id="568069"/>
    <lineage>
        <taxon>Eukaryota</taxon>
        <taxon>Metazoa</taxon>
        <taxon>Ecdysozoa</taxon>
        <taxon>Arthropoda</taxon>
        <taxon>Hexapoda</taxon>
        <taxon>Insecta</taxon>
        <taxon>Pterygota</taxon>
        <taxon>Neoptera</taxon>
        <taxon>Endopterygota</taxon>
        <taxon>Diptera</taxon>
        <taxon>Nematocera</taxon>
        <taxon>Chironomoidea</taxon>
        <taxon>Chironomidae</taxon>
        <taxon>Clunio</taxon>
    </lineage>
</organism>
<evidence type="ECO:0000313" key="1">
    <source>
        <dbReference type="EMBL" id="CRK90999.1"/>
    </source>
</evidence>
<gene>
    <name evidence="1" type="ORF">CLUMA_CG004687</name>
</gene>
<keyword evidence="2" id="KW-1185">Reference proteome</keyword>
<accession>A0A1J1HSG8</accession>
<dbReference type="EMBL" id="CVRI01000020">
    <property type="protein sequence ID" value="CRK90999.1"/>
    <property type="molecule type" value="Genomic_DNA"/>
</dbReference>
<reference evidence="1 2" key="1">
    <citation type="submission" date="2015-04" db="EMBL/GenBank/DDBJ databases">
        <authorList>
            <person name="Syromyatnikov M.Y."/>
            <person name="Popov V.N."/>
        </authorList>
    </citation>
    <scope>NUCLEOTIDE SEQUENCE [LARGE SCALE GENOMIC DNA]</scope>
</reference>
<sequence>MKLDQECICKSNQQTIEAYGVQIFHHFSSSYLPQVLSDDSFTHSREKLVQFISIHKTCLCSTTVLISGRALISCKETSLFATDEKMLFLNKIFVEAQNKQSLIGAMLA</sequence>